<name>A0A401GBS9_9APHY</name>
<keyword evidence="9" id="KW-1185">Reference proteome</keyword>
<evidence type="ECO:0000256" key="1">
    <source>
        <dbReference type="ARBA" id="ARBA00004173"/>
    </source>
</evidence>
<dbReference type="OrthoDB" id="2355659at2759"/>
<feature type="transmembrane region" description="Helical" evidence="6">
    <location>
        <begin position="21"/>
        <end position="39"/>
    </location>
</feature>
<dbReference type="Proteomes" id="UP000287166">
    <property type="component" value="Unassembled WGS sequence"/>
</dbReference>
<dbReference type="AlphaFoldDB" id="A0A401GBS9"/>
<keyword evidence="4 6" id="KW-0472">Membrane</keyword>
<feature type="transmembrane region" description="Helical" evidence="6">
    <location>
        <begin position="352"/>
        <end position="374"/>
    </location>
</feature>
<dbReference type="EMBL" id="BFAD01000002">
    <property type="protein sequence ID" value="GBE79612.1"/>
    <property type="molecule type" value="Genomic_DNA"/>
</dbReference>
<keyword evidence="2 6" id="KW-0812">Transmembrane</keyword>
<accession>A0A401GBS9</accession>
<evidence type="ECO:0000256" key="4">
    <source>
        <dbReference type="ARBA" id="ARBA00023136"/>
    </source>
</evidence>
<sequence>MKVITREEQDAQQRATIAGGAKGLAGGLAFALPASYLLHRRWSYYRALPPSIKTFGVILVAVPAFVISADHAGLKFEKEHWTGVGKQEIDTVNARLQQRWESLTLGQKIRDVAARHEYGIIAGAWTATMVGAFGWIMRDPYQSMPQKVVQARMWAQGLTVGILIAAGVLTHARHHKQTDDNGVRHLEPDHSWRDIIAENSPKGPAYASLAAALIGTLCNFVVAVRLLALWRSLGWESESEWEAKADVWRVDSVKIIWALLSAYFAAAAAACCAGLIGLAKNSPSFVRFYRDYSIGDFVFTTAGTLFLSYASFSRPYVRTSVCEEISRHPELIRDLSEMGLTLENCELWFERAVLAVMGMMFILIVIRLHMVIAISKLYHHLVRDIFTSAKSHTSLRPISTDSLHRIYLLPTPTSPSSGSFNFNNNVPSGTSPSEDIVVYAPVPVGGMSEADARKMNATEAWISSPTSPRSHRHSRSYSYSHSHPHSHSHRHSRSTASVLRQDSGTASTDEKTELESLA</sequence>
<organism evidence="8 9">
    <name type="scientific">Sparassis crispa</name>
    <dbReference type="NCBI Taxonomy" id="139825"/>
    <lineage>
        <taxon>Eukaryota</taxon>
        <taxon>Fungi</taxon>
        <taxon>Dikarya</taxon>
        <taxon>Basidiomycota</taxon>
        <taxon>Agaricomycotina</taxon>
        <taxon>Agaricomycetes</taxon>
        <taxon>Polyporales</taxon>
        <taxon>Sparassidaceae</taxon>
        <taxon>Sparassis</taxon>
    </lineage>
</organism>
<evidence type="ECO:0000313" key="9">
    <source>
        <dbReference type="Proteomes" id="UP000287166"/>
    </source>
</evidence>
<dbReference type="InterPro" id="IPR007667">
    <property type="entry name" value="Hypoxia_induced_domain"/>
</dbReference>
<feature type="transmembrane region" description="Helical" evidence="6">
    <location>
        <begin position="291"/>
        <end position="310"/>
    </location>
</feature>
<dbReference type="Pfam" id="PF04588">
    <property type="entry name" value="HIG_1_N"/>
    <property type="match status" value="1"/>
</dbReference>
<feature type="transmembrane region" description="Helical" evidence="6">
    <location>
        <begin position="149"/>
        <end position="169"/>
    </location>
</feature>
<dbReference type="InParanoid" id="A0A401GBS9"/>
<evidence type="ECO:0000256" key="3">
    <source>
        <dbReference type="ARBA" id="ARBA00022989"/>
    </source>
</evidence>
<feature type="region of interest" description="Disordered" evidence="5">
    <location>
        <begin position="460"/>
        <end position="518"/>
    </location>
</feature>
<evidence type="ECO:0000256" key="2">
    <source>
        <dbReference type="ARBA" id="ARBA00022692"/>
    </source>
</evidence>
<feature type="compositionally biased region" description="Basic and acidic residues" evidence="5">
    <location>
        <begin position="508"/>
        <end position="518"/>
    </location>
</feature>
<comment type="caution">
    <text evidence="8">The sequence shown here is derived from an EMBL/GenBank/DDBJ whole genome shotgun (WGS) entry which is preliminary data.</text>
</comment>
<reference evidence="8 9" key="1">
    <citation type="journal article" date="2018" name="Sci. Rep.">
        <title>Genome sequence of the cauliflower mushroom Sparassis crispa (Hanabiratake) and its association with beneficial usage.</title>
        <authorList>
            <person name="Kiyama R."/>
            <person name="Furutani Y."/>
            <person name="Kawaguchi K."/>
            <person name="Nakanishi T."/>
        </authorList>
    </citation>
    <scope>NUCLEOTIDE SEQUENCE [LARGE SCALE GENOMIC DNA]</scope>
</reference>
<protein>
    <recommendedName>
        <fullName evidence="7">HIG1 domain-containing protein</fullName>
    </recommendedName>
</protein>
<feature type="transmembrane region" description="Helical" evidence="6">
    <location>
        <begin position="118"/>
        <end position="137"/>
    </location>
</feature>
<proteinExistence type="predicted"/>
<feature type="domain" description="HIG1" evidence="7">
    <location>
        <begin position="90"/>
        <end position="181"/>
    </location>
</feature>
<evidence type="ECO:0000313" key="8">
    <source>
        <dbReference type="EMBL" id="GBE79612.1"/>
    </source>
</evidence>
<dbReference type="GO" id="GO:0005739">
    <property type="term" value="C:mitochondrion"/>
    <property type="evidence" value="ECO:0007669"/>
    <property type="project" value="UniProtKB-SubCell"/>
</dbReference>
<comment type="subcellular location">
    <subcellularLocation>
        <location evidence="1">Mitochondrion</location>
    </subcellularLocation>
</comment>
<feature type="compositionally biased region" description="Polar residues" evidence="5">
    <location>
        <begin position="496"/>
        <end position="507"/>
    </location>
</feature>
<dbReference type="PANTHER" id="PTHR28018">
    <property type="entry name" value="RESPIRATORY SUPERCOMPLEX FACTOR 2, MITOCHONDRIAL"/>
    <property type="match status" value="1"/>
</dbReference>
<evidence type="ECO:0000256" key="5">
    <source>
        <dbReference type="SAM" id="MobiDB-lite"/>
    </source>
</evidence>
<gene>
    <name evidence="8" type="ORF">SCP_0208120</name>
</gene>
<dbReference type="PROSITE" id="PS51503">
    <property type="entry name" value="HIG1"/>
    <property type="match status" value="1"/>
</dbReference>
<dbReference type="PANTHER" id="PTHR28018:SF3">
    <property type="entry name" value="RESPIRATORY SUPERCOMPLEX FACTOR 2, MITOCHONDRIAL"/>
    <property type="match status" value="1"/>
</dbReference>
<evidence type="ECO:0000256" key="6">
    <source>
        <dbReference type="SAM" id="Phobius"/>
    </source>
</evidence>
<dbReference type="GO" id="GO:0033617">
    <property type="term" value="P:mitochondrial respiratory chain complex IV assembly"/>
    <property type="evidence" value="ECO:0007669"/>
    <property type="project" value="TreeGrafter"/>
</dbReference>
<dbReference type="RefSeq" id="XP_027610525.1">
    <property type="nucleotide sequence ID" value="XM_027754724.1"/>
</dbReference>
<keyword evidence="3 6" id="KW-1133">Transmembrane helix</keyword>
<dbReference type="GeneID" id="38776529"/>
<evidence type="ECO:0000259" key="7">
    <source>
        <dbReference type="PROSITE" id="PS51503"/>
    </source>
</evidence>
<feature type="compositionally biased region" description="Basic residues" evidence="5">
    <location>
        <begin position="482"/>
        <end position="493"/>
    </location>
</feature>
<feature type="transmembrane region" description="Helical" evidence="6">
    <location>
        <begin position="255"/>
        <end position="279"/>
    </location>
</feature>
<dbReference type="InterPro" id="IPR040153">
    <property type="entry name" value="Rcf2"/>
</dbReference>